<feature type="transmembrane region" description="Helical" evidence="1">
    <location>
        <begin position="194"/>
        <end position="211"/>
    </location>
</feature>
<evidence type="ECO:0000256" key="1">
    <source>
        <dbReference type="SAM" id="Phobius"/>
    </source>
</evidence>
<reference evidence="3" key="1">
    <citation type="submission" date="2016-09" db="EMBL/GenBank/DDBJ databases">
        <authorList>
            <person name="Varghese N."/>
            <person name="Submissions S."/>
        </authorList>
    </citation>
    <scope>NUCLEOTIDE SEQUENCE [LARGE SCALE GENOMIC DNA]</scope>
    <source>
        <strain evidence="3">25nlg</strain>
    </source>
</reference>
<name>A0A1G6MQV9_9BACI</name>
<evidence type="ECO:0000313" key="2">
    <source>
        <dbReference type="EMBL" id="SDC57365.1"/>
    </source>
</evidence>
<feature type="transmembrane region" description="Helical" evidence="1">
    <location>
        <begin position="118"/>
        <end position="136"/>
    </location>
</feature>
<dbReference type="STRING" id="1464122.SAMN05421737_11097"/>
<gene>
    <name evidence="2" type="ORF">SAMN05421737_11097</name>
</gene>
<organism evidence="2 3">
    <name type="scientific">Shouchella lonarensis</name>
    <dbReference type="NCBI Taxonomy" id="1464122"/>
    <lineage>
        <taxon>Bacteria</taxon>
        <taxon>Bacillati</taxon>
        <taxon>Bacillota</taxon>
        <taxon>Bacilli</taxon>
        <taxon>Bacillales</taxon>
        <taxon>Bacillaceae</taxon>
        <taxon>Shouchella</taxon>
    </lineage>
</organism>
<proteinExistence type="predicted"/>
<dbReference type="EMBL" id="FMYM01000010">
    <property type="protein sequence ID" value="SDC57365.1"/>
    <property type="molecule type" value="Genomic_DNA"/>
</dbReference>
<feature type="transmembrane region" description="Helical" evidence="1">
    <location>
        <begin position="80"/>
        <end position="98"/>
    </location>
</feature>
<keyword evidence="1" id="KW-1133">Transmembrane helix</keyword>
<dbReference type="Proteomes" id="UP000242662">
    <property type="component" value="Unassembled WGS sequence"/>
</dbReference>
<keyword evidence="1" id="KW-0812">Transmembrane</keyword>
<feature type="transmembrane region" description="Helical" evidence="1">
    <location>
        <begin position="7"/>
        <end position="31"/>
    </location>
</feature>
<protein>
    <submittedName>
        <fullName evidence="2">Uncharacterized protein</fullName>
    </submittedName>
</protein>
<feature type="transmembrane region" description="Helical" evidence="1">
    <location>
        <begin position="169"/>
        <end position="187"/>
    </location>
</feature>
<dbReference type="RefSeq" id="WP_090776389.1">
    <property type="nucleotide sequence ID" value="NZ_FMYM01000010.1"/>
</dbReference>
<evidence type="ECO:0000313" key="3">
    <source>
        <dbReference type="Proteomes" id="UP000242662"/>
    </source>
</evidence>
<feature type="transmembrane region" description="Helical" evidence="1">
    <location>
        <begin position="43"/>
        <end position="68"/>
    </location>
</feature>
<accession>A0A1G6MQV9</accession>
<keyword evidence="3" id="KW-1185">Reference proteome</keyword>
<keyword evidence="1" id="KW-0472">Membrane</keyword>
<sequence length="261" mass="29396">MNTLKWFLSYISTLLTLTVITTMIDLFSGSMRPSLSDPSNLQYYFFVSVILSTMAAFLPFLSVIGTLIGEMVFRWLPDKTLSIGNAMIFLFIGILFPLQISTIMDNLWTLLTFTSDGWLGIAIWVAGGCIIALILTKIPFQKSLPIMFLFILPVAIVLIKTRFQLWDSWVISICFSMFIGTALFNLIKSQGKNPLPLSLVAIIAGLITLFSSFGADFVHIGILIFICFSSILFYLFRTWFEKVLEGKSSIALDIFKRRKTS</sequence>
<feature type="transmembrane region" description="Helical" evidence="1">
    <location>
        <begin position="143"/>
        <end position="163"/>
    </location>
</feature>
<feature type="transmembrane region" description="Helical" evidence="1">
    <location>
        <begin position="217"/>
        <end position="236"/>
    </location>
</feature>
<dbReference type="AlphaFoldDB" id="A0A1G6MQV9"/>